<sequence length="318" mass="32856">MSVMTRVMASSLGLPAREASGEGRLRVKCAPGDVSAPRRSISLRISQGDARMLRSSLAAAALACAAGAAHAQTTDAPPADIPQNFLSAGAAMLPDYPGSDDYRVIPFGAARLVIGDVVVQTEGPGLAATLAESGPVEFGVFGRWYGGREDDIDDAVVRLLPTVDDAIVAGGFARATLAENVLGRDRVSADVRVGADVTDTFDGAIWTTSLSYGAALPRGNFLALSASLTGVSDDYADLHFSVDPAGAAASGLPVFAAESGVRDIGVTAIYDQAITRNWSATAVLGYSRLIGDFADSPLVSIRGSEDQAFFGLAIGRRF</sequence>
<name>A0A2U2BRU9_9PROT</name>
<evidence type="ECO:0008006" key="8">
    <source>
        <dbReference type="Google" id="ProtNLM"/>
    </source>
</evidence>
<dbReference type="Pfam" id="PF06629">
    <property type="entry name" value="MipA"/>
    <property type="match status" value="1"/>
</dbReference>
<evidence type="ECO:0000256" key="5">
    <source>
        <dbReference type="ARBA" id="ARBA00023237"/>
    </source>
</evidence>
<organism evidence="6 7">
    <name type="scientific">Marinicauda salina</name>
    <dbReference type="NCBI Taxonomy" id="2135793"/>
    <lineage>
        <taxon>Bacteria</taxon>
        <taxon>Pseudomonadati</taxon>
        <taxon>Pseudomonadota</taxon>
        <taxon>Alphaproteobacteria</taxon>
        <taxon>Maricaulales</taxon>
        <taxon>Maricaulaceae</taxon>
        <taxon>Marinicauda</taxon>
    </lineage>
</organism>
<comment type="caution">
    <text evidence="6">The sequence shown here is derived from an EMBL/GenBank/DDBJ whole genome shotgun (WGS) entry which is preliminary data.</text>
</comment>
<reference evidence="7" key="1">
    <citation type="submission" date="2018-05" db="EMBL/GenBank/DDBJ databases">
        <authorList>
            <person name="Liu B.-T."/>
        </authorList>
    </citation>
    <scope>NUCLEOTIDE SEQUENCE [LARGE SCALE GENOMIC DNA]</scope>
    <source>
        <strain evidence="7">WD6-1</strain>
    </source>
</reference>
<dbReference type="AlphaFoldDB" id="A0A2U2BRU9"/>
<evidence type="ECO:0000256" key="4">
    <source>
        <dbReference type="ARBA" id="ARBA00023136"/>
    </source>
</evidence>
<evidence type="ECO:0000256" key="1">
    <source>
        <dbReference type="ARBA" id="ARBA00004442"/>
    </source>
</evidence>
<dbReference type="EMBL" id="QEXV01000005">
    <property type="protein sequence ID" value="PWE16741.1"/>
    <property type="molecule type" value="Genomic_DNA"/>
</dbReference>
<comment type="subcellular location">
    <subcellularLocation>
        <location evidence="1">Cell outer membrane</location>
    </subcellularLocation>
</comment>
<protein>
    <recommendedName>
        <fullName evidence="8">MipA/OmpV family protein</fullName>
    </recommendedName>
</protein>
<dbReference type="GO" id="GO:0009279">
    <property type="term" value="C:cell outer membrane"/>
    <property type="evidence" value="ECO:0007669"/>
    <property type="project" value="UniProtKB-SubCell"/>
</dbReference>
<dbReference type="PANTHER" id="PTHR38776">
    <property type="entry name" value="MLTA-INTERACTING PROTEIN-RELATED"/>
    <property type="match status" value="1"/>
</dbReference>
<proteinExistence type="inferred from homology"/>
<keyword evidence="4" id="KW-0472">Membrane</keyword>
<gene>
    <name evidence="6" type="ORF">DDZ18_11090</name>
</gene>
<evidence type="ECO:0000256" key="2">
    <source>
        <dbReference type="ARBA" id="ARBA00005722"/>
    </source>
</evidence>
<dbReference type="PANTHER" id="PTHR38776:SF1">
    <property type="entry name" value="MLTA-INTERACTING PROTEIN-RELATED"/>
    <property type="match status" value="1"/>
</dbReference>
<keyword evidence="7" id="KW-1185">Reference proteome</keyword>
<evidence type="ECO:0000313" key="7">
    <source>
        <dbReference type="Proteomes" id="UP000245168"/>
    </source>
</evidence>
<dbReference type="Proteomes" id="UP000245168">
    <property type="component" value="Unassembled WGS sequence"/>
</dbReference>
<accession>A0A2U2BRU9</accession>
<comment type="similarity">
    <text evidence="2">Belongs to the MipA/OmpV family.</text>
</comment>
<keyword evidence="5" id="KW-0998">Cell outer membrane</keyword>
<evidence type="ECO:0000256" key="3">
    <source>
        <dbReference type="ARBA" id="ARBA00022729"/>
    </source>
</evidence>
<keyword evidence="3" id="KW-0732">Signal</keyword>
<evidence type="ECO:0000313" key="6">
    <source>
        <dbReference type="EMBL" id="PWE16741.1"/>
    </source>
</evidence>
<dbReference type="InterPro" id="IPR010583">
    <property type="entry name" value="MipA"/>
</dbReference>